<evidence type="ECO:0000313" key="2">
    <source>
        <dbReference type="Proteomes" id="UP001500013"/>
    </source>
</evidence>
<dbReference type="InterPro" id="IPR011009">
    <property type="entry name" value="Kinase-like_dom_sf"/>
</dbReference>
<keyword evidence="2" id="KW-1185">Reference proteome</keyword>
<evidence type="ECO:0000313" key="1">
    <source>
        <dbReference type="EMBL" id="GAA1973894.1"/>
    </source>
</evidence>
<accession>A0ABN2RS06</accession>
<gene>
    <name evidence="1" type="ORF">GCM10009817_12570</name>
</gene>
<reference evidence="1 2" key="1">
    <citation type="journal article" date="2019" name="Int. J. Syst. Evol. Microbiol.">
        <title>The Global Catalogue of Microorganisms (GCM) 10K type strain sequencing project: providing services to taxonomists for standard genome sequencing and annotation.</title>
        <authorList>
            <consortium name="The Broad Institute Genomics Platform"/>
            <consortium name="The Broad Institute Genome Sequencing Center for Infectious Disease"/>
            <person name="Wu L."/>
            <person name="Ma J."/>
        </authorList>
    </citation>
    <scope>NUCLEOTIDE SEQUENCE [LARGE SCALE GENOMIC DNA]</scope>
    <source>
        <strain evidence="1 2">JCM 15628</strain>
    </source>
</reference>
<dbReference type="EMBL" id="BAAAPU010000004">
    <property type="protein sequence ID" value="GAA1973894.1"/>
    <property type="molecule type" value="Genomic_DNA"/>
</dbReference>
<protein>
    <recommendedName>
        <fullName evidence="3">Phosphotransferase family enzyme</fullName>
    </recommendedName>
</protein>
<dbReference type="SUPFAM" id="SSF56112">
    <property type="entry name" value="Protein kinase-like (PK-like)"/>
    <property type="match status" value="1"/>
</dbReference>
<evidence type="ECO:0008006" key="3">
    <source>
        <dbReference type="Google" id="ProtNLM"/>
    </source>
</evidence>
<dbReference type="Proteomes" id="UP001500013">
    <property type="component" value="Unassembled WGS sequence"/>
</dbReference>
<proteinExistence type="predicted"/>
<comment type="caution">
    <text evidence="1">The sequence shown here is derived from an EMBL/GenBank/DDBJ whole genome shotgun (WGS) entry which is preliminary data.</text>
</comment>
<organism evidence="1 2">
    <name type="scientific">Terrabacter lapilli</name>
    <dbReference type="NCBI Taxonomy" id="436231"/>
    <lineage>
        <taxon>Bacteria</taxon>
        <taxon>Bacillati</taxon>
        <taxon>Actinomycetota</taxon>
        <taxon>Actinomycetes</taxon>
        <taxon>Micrococcales</taxon>
        <taxon>Intrasporangiaceae</taxon>
        <taxon>Terrabacter</taxon>
    </lineage>
</organism>
<sequence length="135" mass="14398">MVHGDPRLENLPAGLGGEHLVLDLGFAARRPRVHDLAYAGAWILLGPDDTATAIATEPSDTVTQLRSCITAYEQGAGALTAVERGAFDGYLAGVCLYQSTVAAHLPDPDAHLSRPGIRKMLAIARQLVTQPRKFL</sequence>
<name>A0ABN2RS06_9MICO</name>